<sequence>MPGLGDARAMCGTLTYMCGRNFSMLFSREHRPEEEDELCALLLGLSRRALGYPAS</sequence>
<dbReference type="RefSeq" id="WP_344946706.1">
    <property type="nucleotide sequence ID" value="NZ_BAAAZG010000017.1"/>
</dbReference>
<accession>A0ABP7VPL6</accession>
<keyword evidence="2" id="KW-1185">Reference proteome</keyword>
<evidence type="ECO:0000313" key="2">
    <source>
        <dbReference type="Proteomes" id="UP001500683"/>
    </source>
</evidence>
<comment type="caution">
    <text evidence="1">The sequence shown here is derived from an EMBL/GenBank/DDBJ whole genome shotgun (WGS) entry which is preliminary data.</text>
</comment>
<dbReference type="Proteomes" id="UP001500683">
    <property type="component" value="Unassembled WGS sequence"/>
</dbReference>
<organism evidence="1 2">
    <name type="scientific">Actinomadura miaoliensis</name>
    <dbReference type="NCBI Taxonomy" id="430685"/>
    <lineage>
        <taxon>Bacteria</taxon>
        <taxon>Bacillati</taxon>
        <taxon>Actinomycetota</taxon>
        <taxon>Actinomycetes</taxon>
        <taxon>Streptosporangiales</taxon>
        <taxon>Thermomonosporaceae</taxon>
        <taxon>Actinomadura</taxon>
    </lineage>
</organism>
<protein>
    <recommendedName>
        <fullName evidence="3">Tetracyclin repressor-like C-terminal domain-containing protein</fullName>
    </recommendedName>
</protein>
<name>A0ABP7VPL6_9ACTN</name>
<proteinExistence type="predicted"/>
<evidence type="ECO:0000313" key="1">
    <source>
        <dbReference type="EMBL" id="GAA4071784.1"/>
    </source>
</evidence>
<dbReference type="EMBL" id="BAAAZG010000017">
    <property type="protein sequence ID" value="GAA4071784.1"/>
    <property type="molecule type" value="Genomic_DNA"/>
</dbReference>
<reference evidence="2" key="1">
    <citation type="journal article" date="2019" name="Int. J. Syst. Evol. Microbiol.">
        <title>The Global Catalogue of Microorganisms (GCM) 10K type strain sequencing project: providing services to taxonomists for standard genome sequencing and annotation.</title>
        <authorList>
            <consortium name="The Broad Institute Genomics Platform"/>
            <consortium name="The Broad Institute Genome Sequencing Center for Infectious Disease"/>
            <person name="Wu L."/>
            <person name="Ma J."/>
        </authorList>
    </citation>
    <scope>NUCLEOTIDE SEQUENCE [LARGE SCALE GENOMIC DNA]</scope>
    <source>
        <strain evidence="2">JCM 16702</strain>
    </source>
</reference>
<evidence type="ECO:0008006" key="3">
    <source>
        <dbReference type="Google" id="ProtNLM"/>
    </source>
</evidence>
<gene>
    <name evidence="1" type="ORF">GCM10022214_29610</name>
</gene>